<proteinExistence type="predicted"/>
<dbReference type="PANTHER" id="PTHR13158:SF5">
    <property type="entry name" value="NAD KINASE 2, MITOCHONDRIAL"/>
    <property type="match status" value="1"/>
</dbReference>
<dbReference type="SUPFAM" id="SSF111331">
    <property type="entry name" value="NAD kinase/diacylglycerol kinase-like"/>
    <property type="match status" value="1"/>
</dbReference>
<dbReference type="InterPro" id="IPR017437">
    <property type="entry name" value="ATP-NAD_kinase_PpnK-typ_C"/>
</dbReference>
<sequence>MILGWSKQTNLSASKAQAKRSSRLSQKGIDNQSSQVSQTSGGNQRTNRGQISQSHEPMSEHKLILVKRRTRLEELIVRYNTVQQAQFYIERLGADFSDYIEEDQRYRQAIQLAQQHLSQLGRVQLIDREHVPNFIFGHQDIVVVVGQDGLVANTLKYVTEQPLIGVNPDPMRWDGVLLPFTVEDLSFIVPDVMRKQRALREVTLAKVELNDGQVLYGVNDLFIGRKTHVSARYEVRLGARSEQQSSSGIIVSTGMGSTGWFKSVLEGASGIVGSEAWQHLSNAGSTDVASKAESAGRANTGGFTWDAPYLYYTVREPFPSRTTSASLVFGQIHAKQPLHIVSQMPEDGVIFSDGVEQDFLEFNSGVHAKVGLADKRGRLVI</sequence>
<evidence type="ECO:0000313" key="2">
    <source>
        <dbReference type="EMBL" id="PYE51237.1"/>
    </source>
</evidence>
<dbReference type="Gene3D" id="2.60.200.30">
    <property type="entry name" value="Probable inorganic polyphosphate/atp-NAD kinase, domain 2"/>
    <property type="match status" value="1"/>
</dbReference>
<dbReference type="PANTHER" id="PTHR13158">
    <property type="match status" value="1"/>
</dbReference>
<dbReference type="InterPro" id="IPR016064">
    <property type="entry name" value="NAD/diacylglycerol_kinase_sf"/>
</dbReference>
<gene>
    <name evidence="2" type="ORF">DFQ00_10228</name>
</gene>
<feature type="compositionally biased region" description="Polar residues" evidence="1">
    <location>
        <begin position="1"/>
        <end position="10"/>
    </location>
</feature>
<dbReference type="GO" id="GO:0019674">
    <property type="term" value="P:NAD+ metabolic process"/>
    <property type="evidence" value="ECO:0007669"/>
    <property type="project" value="InterPro"/>
</dbReference>
<reference evidence="2 3" key="1">
    <citation type="submission" date="2018-06" db="EMBL/GenBank/DDBJ databases">
        <title>Genomic Encyclopedia of Type Strains, Phase III (KMG-III): the genomes of soil and plant-associated and newly described type strains.</title>
        <authorList>
            <person name="Whitman W."/>
        </authorList>
    </citation>
    <scope>NUCLEOTIDE SEQUENCE [LARGE SCALE GENOMIC DNA]</scope>
    <source>
        <strain evidence="2 3">CECT 7022</strain>
    </source>
</reference>
<dbReference type="GO" id="GO:0003951">
    <property type="term" value="F:NAD+ kinase activity"/>
    <property type="evidence" value="ECO:0007669"/>
    <property type="project" value="InterPro"/>
</dbReference>
<organism evidence="2 3">
    <name type="scientific">Paenibacillus barcinonensis</name>
    <dbReference type="NCBI Taxonomy" id="198119"/>
    <lineage>
        <taxon>Bacteria</taxon>
        <taxon>Bacillati</taxon>
        <taxon>Bacillota</taxon>
        <taxon>Bacilli</taxon>
        <taxon>Bacillales</taxon>
        <taxon>Paenibacillaceae</taxon>
        <taxon>Paenibacillus</taxon>
    </lineage>
</organism>
<evidence type="ECO:0008006" key="4">
    <source>
        <dbReference type="Google" id="ProtNLM"/>
    </source>
</evidence>
<dbReference type="AlphaFoldDB" id="A0A2V4VUX7"/>
<protein>
    <recommendedName>
        <fullName evidence="4">Sugar kinase</fullName>
    </recommendedName>
</protein>
<feature type="compositionally biased region" description="Polar residues" evidence="1">
    <location>
        <begin position="28"/>
        <end position="56"/>
    </location>
</feature>
<name>A0A2V4VUX7_PAEBA</name>
<feature type="region of interest" description="Disordered" evidence="1">
    <location>
        <begin position="1"/>
        <end position="58"/>
    </location>
</feature>
<evidence type="ECO:0000313" key="3">
    <source>
        <dbReference type="Proteomes" id="UP000247790"/>
    </source>
</evidence>
<accession>A0A2V4VUX7</accession>
<dbReference type="Proteomes" id="UP000247790">
    <property type="component" value="Unassembled WGS sequence"/>
</dbReference>
<evidence type="ECO:0000256" key="1">
    <source>
        <dbReference type="SAM" id="MobiDB-lite"/>
    </source>
</evidence>
<comment type="caution">
    <text evidence="2">The sequence shown here is derived from an EMBL/GenBank/DDBJ whole genome shotgun (WGS) entry which is preliminary data.</text>
</comment>
<dbReference type="EMBL" id="QJSW01000002">
    <property type="protein sequence ID" value="PYE51237.1"/>
    <property type="molecule type" value="Genomic_DNA"/>
</dbReference>